<dbReference type="STRING" id="1798680.A3J66_02150"/>
<dbReference type="Pfam" id="PF01928">
    <property type="entry name" value="CYTH"/>
    <property type="match status" value="1"/>
</dbReference>
<dbReference type="SUPFAM" id="SSF55154">
    <property type="entry name" value="CYTH-like phosphatases"/>
    <property type="match status" value="1"/>
</dbReference>
<dbReference type="EMBL" id="MFQB01000002">
    <property type="protein sequence ID" value="OGH68922.1"/>
    <property type="molecule type" value="Genomic_DNA"/>
</dbReference>
<dbReference type="InterPro" id="IPR008173">
    <property type="entry name" value="Adenylyl_cyclase_CyaB"/>
</dbReference>
<evidence type="ECO:0000313" key="2">
    <source>
        <dbReference type="EMBL" id="OGH68922.1"/>
    </source>
</evidence>
<sequence length="178" mass="20461">MKETELKILDINPDTFVARLEALGAKKIATRKIIDKQFDTPAGDINKKKELLRLRKDDEQGFLAFKTNRVKTEHIQSCDEFEVAVSDIETAEKIIIGLGFIQTRYREKIRTSYLLDDVRVEIEKYPTIPYYIELEGDEPAITALVEKLGYTMDSTTSWTATKVLKHYGEDPSLQVFEP</sequence>
<dbReference type="PANTHER" id="PTHR21028:SF2">
    <property type="entry name" value="CYTH DOMAIN-CONTAINING PROTEIN"/>
    <property type="match status" value="1"/>
</dbReference>
<dbReference type="Gene3D" id="2.40.320.10">
    <property type="entry name" value="Hypothetical Protein Pfu-838710-001"/>
    <property type="match status" value="1"/>
</dbReference>
<dbReference type="CDD" id="cd07890">
    <property type="entry name" value="CYTH-like_AC_IV-like"/>
    <property type="match status" value="1"/>
</dbReference>
<dbReference type="PANTHER" id="PTHR21028">
    <property type="entry name" value="SI:CH211-156B7.4"/>
    <property type="match status" value="1"/>
</dbReference>
<evidence type="ECO:0000313" key="3">
    <source>
        <dbReference type="Proteomes" id="UP000176282"/>
    </source>
</evidence>
<gene>
    <name evidence="2" type="ORF">A3J66_02150</name>
</gene>
<comment type="caution">
    <text evidence="2">The sequence shown here is derived from an EMBL/GenBank/DDBJ whole genome shotgun (WGS) entry which is preliminary data.</text>
</comment>
<protein>
    <recommendedName>
        <fullName evidence="1">CYTH domain-containing protein</fullName>
    </recommendedName>
</protein>
<dbReference type="AlphaFoldDB" id="A0A1F6MB74"/>
<reference evidence="2 3" key="1">
    <citation type="journal article" date="2016" name="Nat. Commun.">
        <title>Thousands of microbial genomes shed light on interconnected biogeochemical processes in an aquifer system.</title>
        <authorList>
            <person name="Anantharaman K."/>
            <person name="Brown C.T."/>
            <person name="Hug L.A."/>
            <person name="Sharon I."/>
            <person name="Castelle C.J."/>
            <person name="Probst A.J."/>
            <person name="Thomas B.C."/>
            <person name="Singh A."/>
            <person name="Wilkins M.J."/>
            <person name="Karaoz U."/>
            <person name="Brodie E.L."/>
            <person name="Williams K.H."/>
            <person name="Hubbard S.S."/>
            <person name="Banfield J.F."/>
        </authorList>
    </citation>
    <scope>NUCLEOTIDE SEQUENCE [LARGE SCALE GENOMIC DNA]</scope>
</reference>
<dbReference type="PROSITE" id="PS51707">
    <property type="entry name" value="CYTH"/>
    <property type="match status" value="1"/>
</dbReference>
<accession>A0A1F6MB74</accession>
<dbReference type="InterPro" id="IPR033469">
    <property type="entry name" value="CYTH-like_dom_sf"/>
</dbReference>
<proteinExistence type="predicted"/>
<feature type="domain" description="CYTH" evidence="1">
    <location>
        <begin position="1"/>
        <end position="166"/>
    </location>
</feature>
<organism evidence="2 3">
    <name type="scientific">Candidatus Magasanikbacteria bacterium RIFCSPHIGHO2_02_FULL_47_14</name>
    <dbReference type="NCBI Taxonomy" id="1798680"/>
    <lineage>
        <taxon>Bacteria</taxon>
        <taxon>Candidatus Magasanikiibacteriota</taxon>
    </lineage>
</organism>
<dbReference type="InterPro" id="IPR023577">
    <property type="entry name" value="CYTH_domain"/>
</dbReference>
<evidence type="ECO:0000259" key="1">
    <source>
        <dbReference type="PROSITE" id="PS51707"/>
    </source>
</evidence>
<name>A0A1F6MB74_9BACT</name>
<dbReference type="Proteomes" id="UP000176282">
    <property type="component" value="Unassembled WGS sequence"/>
</dbReference>